<dbReference type="Pfam" id="PF00561">
    <property type="entry name" value="Abhydrolase_1"/>
    <property type="match status" value="1"/>
</dbReference>
<keyword evidence="2" id="KW-0378">Hydrolase</keyword>
<name>A0ABY7SIW1_9RHOB</name>
<evidence type="ECO:0000259" key="1">
    <source>
        <dbReference type="Pfam" id="PF00561"/>
    </source>
</evidence>
<dbReference type="SUPFAM" id="SSF53474">
    <property type="entry name" value="alpha/beta-Hydrolases"/>
    <property type="match status" value="1"/>
</dbReference>
<dbReference type="Proteomes" id="UP001219349">
    <property type="component" value="Chromosome"/>
</dbReference>
<accession>A0ABY7SIW1</accession>
<gene>
    <name evidence="2" type="ORF">JHX87_15980</name>
</gene>
<feature type="domain" description="AB hydrolase-1" evidence="1">
    <location>
        <begin position="91"/>
        <end position="195"/>
    </location>
</feature>
<keyword evidence="3" id="KW-1185">Reference proteome</keyword>
<dbReference type="Gene3D" id="3.40.50.1820">
    <property type="entry name" value="alpha/beta hydrolase"/>
    <property type="match status" value="1"/>
</dbReference>
<dbReference type="EMBL" id="CP067136">
    <property type="protein sequence ID" value="WCR06945.1"/>
    <property type="molecule type" value="Genomic_DNA"/>
</dbReference>
<proteinExistence type="predicted"/>
<sequence>MGYRDLTGRIVTWAGFLASAIWTTIASADTAEISRRTANIDGKELPVFVYQPRACAAPSILIIFHGNSRTARSYLRGSIPLADEGCFSVYAPRFSKESFPNWAYHRGGLLRAGKLRPEEEWTVEMIGDLVDWAQEQNGDPDAPVYLFGHSAGGQFLSRVAAYAMPDEVARIIIANPSTYVLPTDEEQIPYGYGGMPDSFQPDRRLREYLAAPVTIYLGQKDTGRKSLVTTDEAMRQGDNRLTRGERTYEMARKIAESRGLPFNWRLVRAEDVGHSARGMLQAQTIGRAMGF</sequence>
<protein>
    <submittedName>
        <fullName evidence="2">Alpha/beta fold hydrolase</fullName>
    </submittedName>
</protein>
<evidence type="ECO:0000313" key="3">
    <source>
        <dbReference type="Proteomes" id="UP001219349"/>
    </source>
</evidence>
<dbReference type="InterPro" id="IPR029058">
    <property type="entry name" value="AB_hydrolase_fold"/>
</dbReference>
<reference evidence="2 3" key="1">
    <citation type="submission" date="2021-01" db="EMBL/GenBank/DDBJ databases">
        <title>Biogeographic distribution of Paracoccus.</title>
        <authorList>
            <person name="Hollensteiner J."/>
            <person name="Leineberger J."/>
            <person name="Brinkhoff T."/>
            <person name="Daniel R."/>
        </authorList>
    </citation>
    <scope>NUCLEOTIDE SEQUENCE [LARGE SCALE GENOMIC DNA]</scope>
    <source>
        <strain evidence="2 3">KCTC 22803</strain>
    </source>
</reference>
<dbReference type="GO" id="GO:0016787">
    <property type="term" value="F:hydrolase activity"/>
    <property type="evidence" value="ECO:0007669"/>
    <property type="project" value="UniProtKB-KW"/>
</dbReference>
<organism evidence="2 3">
    <name type="scientific">Paracoccus fistulariae</name>
    <dbReference type="NCBI Taxonomy" id="658446"/>
    <lineage>
        <taxon>Bacteria</taxon>
        <taxon>Pseudomonadati</taxon>
        <taxon>Pseudomonadota</taxon>
        <taxon>Alphaproteobacteria</taxon>
        <taxon>Rhodobacterales</taxon>
        <taxon>Paracoccaceae</taxon>
        <taxon>Paracoccus</taxon>
    </lineage>
</organism>
<evidence type="ECO:0000313" key="2">
    <source>
        <dbReference type="EMBL" id="WCR06945.1"/>
    </source>
</evidence>
<dbReference type="RefSeq" id="WP_271883832.1">
    <property type="nucleotide sequence ID" value="NZ_CP067136.1"/>
</dbReference>
<dbReference type="InterPro" id="IPR000073">
    <property type="entry name" value="AB_hydrolase_1"/>
</dbReference>